<feature type="compositionally biased region" description="Low complexity" evidence="1">
    <location>
        <begin position="155"/>
        <end position="169"/>
    </location>
</feature>
<accession>B8BZ21</accession>
<evidence type="ECO:0000256" key="1">
    <source>
        <dbReference type="SAM" id="MobiDB-lite"/>
    </source>
</evidence>
<gene>
    <name evidence="2" type="ORF">THAPSDRAFT_4358</name>
</gene>
<sequence>MTNDANEPSPSASGRHPTGSFDINDANFSLEHYNAENYDWMGVLESLESEQHHHEGENGGVSGESSFEAFGAATASGDTEDGANNATHQMEEVVMDGGSQKVAADDSAGHCASVGNNDHKIGTNTKQAVSPVLGNQSTENVFETASKLAVTNYLPSASNSESNNEPPASLTGKSTTESSIAGDTRPVLNRLPSSVQSQSPKEEEDKSSRVERKRNREKQRRLDTNSQFTALAAIVREIETTDFVEEAQYNMSNKAAAESNALKPDEDSEKANKKLKSDDSFADPLSSSTGTPFSTSGAFNSSNRVDLIARTSAILTQLRIIRQKRTEEVRQCRRQNCEMRKEMEEMRRMIAHYKTMGMGMQKPHDKVSDVRYIVILLLLRSSFLILHHILQLKIMMMVPMMVPQHAVSSINAGFPSAHMYGNQHHHFAPPSPWMQQQQMQAAASASATPHPTMQAPASSTAPVEQPPQQNPSKMPTMELAPQHQHPATSTATTAPVPGHPPMPHAFSHFAPQPQGFASYPHYPMMQPQPYPVPGFPGYAAAMPPPQLNGDSMHMSTDPIHPGSVQGYPHAAPVGMHPPMQPSVNQQTTLQQNSTNLSTSPSSGSQQQQQPEKPTAPQGGGGNLAHCA</sequence>
<feature type="compositionally biased region" description="Polar residues" evidence="1">
    <location>
        <begin position="171"/>
        <end position="181"/>
    </location>
</feature>
<feature type="compositionally biased region" description="Low complexity" evidence="1">
    <location>
        <begin position="286"/>
        <end position="296"/>
    </location>
</feature>
<feature type="region of interest" description="Disordered" evidence="1">
    <location>
        <begin position="155"/>
        <end position="224"/>
    </location>
</feature>
<feature type="compositionally biased region" description="Basic and acidic residues" evidence="1">
    <location>
        <begin position="200"/>
        <end position="210"/>
    </location>
</feature>
<evidence type="ECO:0000313" key="2">
    <source>
        <dbReference type="EMBL" id="EED93271.1"/>
    </source>
</evidence>
<dbReference type="GeneID" id="7453326"/>
<feature type="region of interest" description="Disordered" evidence="1">
    <location>
        <begin position="425"/>
        <end position="493"/>
    </location>
</feature>
<feature type="compositionally biased region" description="Polar residues" evidence="1">
    <location>
        <begin position="1"/>
        <end position="12"/>
    </location>
</feature>
<dbReference type="eggNOG" id="ENOG502SWFZ">
    <property type="taxonomic scope" value="Eukaryota"/>
</dbReference>
<dbReference type="PaxDb" id="35128-Thaps4358"/>
<name>B8BZ21_THAPS</name>
<reference evidence="2 3" key="2">
    <citation type="journal article" date="2008" name="Nature">
        <title>The Phaeodactylum genome reveals the evolutionary history of diatom genomes.</title>
        <authorList>
            <person name="Bowler C."/>
            <person name="Allen A.E."/>
            <person name="Badger J.H."/>
            <person name="Grimwood J."/>
            <person name="Jabbari K."/>
            <person name="Kuo A."/>
            <person name="Maheswari U."/>
            <person name="Martens C."/>
            <person name="Maumus F."/>
            <person name="Otillar R.P."/>
            <person name="Rayko E."/>
            <person name="Salamov A."/>
            <person name="Vandepoele K."/>
            <person name="Beszteri B."/>
            <person name="Gruber A."/>
            <person name="Heijde M."/>
            <person name="Katinka M."/>
            <person name="Mock T."/>
            <person name="Valentin K."/>
            <person name="Verret F."/>
            <person name="Berges J.A."/>
            <person name="Brownlee C."/>
            <person name="Cadoret J.P."/>
            <person name="Chiovitti A."/>
            <person name="Choi C.J."/>
            <person name="Coesel S."/>
            <person name="De Martino A."/>
            <person name="Detter J.C."/>
            <person name="Durkin C."/>
            <person name="Falciatore A."/>
            <person name="Fournet J."/>
            <person name="Haruta M."/>
            <person name="Huysman M.J."/>
            <person name="Jenkins B.D."/>
            <person name="Jiroutova K."/>
            <person name="Jorgensen R.E."/>
            <person name="Joubert Y."/>
            <person name="Kaplan A."/>
            <person name="Kroger N."/>
            <person name="Kroth P.G."/>
            <person name="La Roche J."/>
            <person name="Lindquist E."/>
            <person name="Lommer M."/>
            <person name="Martin-Jezequel V."/>
            <person name="Lopez P.J."/>
            <person name="Lucas S."/>
            <person name="Mangogna M."/>
            <person name="McGinnis K."/>
            <person name="Medlin L.K."/>
            <person name="Montsant A."/>
            <person name="Oudot-Le Secq M.P."/>
            <person name="Napoli C."/>
            <person name="Obornik M."/>
            <person name="Parker M.S."/>
            <person name="Petit J.L."/>
            <person name="Porcel B.M."/>
            <person name="Poulsen N."/>
            <person name="Robison M."/>
            <person name="Rychlewski L."/>
            <person name="Rynearson T.A."/>
            <person name="Schmutz J."/>
            <person name="Shapiro H."/>
            <person name="Siaut M."/>
            <person name="Stanley M."/>
            <person name="Sussman M.R."/>
            <person name="Taylor A.R."/>
            <person name="Vardi A."/>
            <person name="von Dassow P."/>
            <person name="Vyverman W."/>
            <person name="Willis A."/>
            <person name="Wyrwicz L.S."/>
            <person name="Rokhsar D.S."/>
            <person name="Weissenbach J."/>
            <person name="Armbrust E.V."/>
            <person name="Green B.R."/>
            <person name="Van de Peer Y."/>
            <person name="Grigoriev I.V."/>
        </authorList>
    </citation>
    <scope>NUCLEOTIDE SEQUENCE [LARGE SCALE GENOMIC DNA]</scope>
    <source>
        <strain evidence="2 3">CCMP1335</strain>
    </source>
</reference>
<dbReference type="HOGENOM" id="CLU_436506_0_0_1"/>
<feature type="region of interest" description="Disordered" evidence="1">
    <location>
        <begin position="255"/>
        <end position="296"/>
    </location>
</feature>
<organism evidence="2 3">
    <name type="scientific">Thalassiosira pseudonana</name>
    <name type="common">Marine diatom</name>
    <name type="synonym">Cyclotella nana</name>
    <dbReference type="NCBI Taxonomy" id="35128"/>
    <lineage>
        <taxon>Eukaryota</taxon>
        <taxon>Sar</taxon>
        <taxon>Stramenopiles</taxon>
        <taxon>Ochrophyta</taxon>
        <taxon>Bacillariophyta</taxon>
        <taxon>Coscinodiscophyceae</taxon>
        <taxon>Thalassiosirophycidae</taxon>
        <taxon>Thalassiosirales</taxon>
        <taxon>Thalassiosiraceae</taxon>
        <taxon>Thalassiosira</taxon>
    </lineage>
</organism>
<reference evidence="2 3" key="1">
    <citation type="journal article" date="2004" name="Science">
        <title>The genome of the diatom Thalassiosira pseudonana: ecology, evolution, and metabolism.</title>
        <authorList>
            <person name="Armbrust E.V."/>
            <person name="Berges J.A."/>
            <person name="Bowler C."/>
            <person name="Green B.R."/>
            <person name="Martinez D."/>
            <person name="Putnam N.H."/>
            <person name="Zhou S."/>
            <person name="Allen A.E."/>
            <person name="Apt K.E."/>
            <person name="Bechner M."/>
            <person name="Brzezinski M.A."/>
            <person name="Chaal B.K."/>
            <person name="Chiovitti A."/>
            <person name="Davis A.K."/>
            <person name="Demarest M.S."/>
            <person name="Detter J.C."/>
            <person name="Glavina T."/>
            <person name="Goodstein D."/>
            <person name="Hadi M.Z."/>
            <person name="Hellsten U."/>
            <person name="Hildebrand M."/>
            <person name="Jenkins B.D."/>
            <person name="Jurka J."/>
            <person name="Kapitonov V.V."/>
            <person name="Kroger N."/>
            <person name="Lau W.W."/>
            <person name="Lane T.W."/>
            <person name="Larimer F.W."/>
            <person name="Lippmeier J.C."/>
            <person name="Lucas S."/>
            <person name="Medina M."/>
            <person name="Montsant A."/>
            <person name="Obornik M."/>
            <person name="Parker M.S."/>
            <person name="Palenik B."/>
            <person name="Pazour G.J."/>
            <person name="Richardson P.M."/>
            <person name="Rynearson T.A."/>
            <person name="Saito M.A."/>
            <person name="Schwartz D.C."/>
            <person name="Thamatrakoln K."/>
            <person name="Valentin K."/>
            <person name="Vardi A."/>
            <person name="Wilkerson F.P."/>
            <person name="Rokhsar D.S."/>
        </authorList>
    </citation>
    <scope>NUCLEOTIDE SEQUENCE [LARGE SCALE GENOMIC DNA]</scope>
    <source>
        <strain evidence="2 3">CCMP1335</strain>
    </source>
</reference>
<feature type="region of interest" description="Disordered" evidence="1">
    <location>
        <begin position="546"/>
        <end position="627"/>
    </location>
</feature>
<dbReference type="RefSeq" id="XP_002289734.1">
    <property type="nucleotide sequence ID" value="XM_002289698.1"/>
</dbReference>
<evidence type="ECO:0000313" key="3">
    <source>
        <dbReference type="Proteomes" id="UP000001449"/>
    </source>
</evidence>
<proteinExistence type="predicted"/>
<feature type="region of interest" description="Disordered" evidence="1">
    <location>
        <begin position="100"/>
        <end position="123"/>
    </location>
</feature>
<feature type="compositionally biased region" description="Low complexity" evidence="1">
    <location>
        <begin position="434"/>
        <end position="447"/>
    </location>
</feature>
<dbReference type="KEGG" id="tps:THAPSDRAFT_4358"/>
<feature type="compositionally biased region" description="Polar residues" evidence="1">
    <location>
        <begin position="449"/>
        <end position="463"/>
    </location>
</feature>
<dbReference type="Proteomes" id="UP000001449">
    <property type="component" value="Chromosome 4"/>
</dbReference>
<feature type="compositionally biased region" description="Basic and acidic residues" evidence="1">
    <location>
        <begin position="263"/>
        <end position="279"/>
    </location>
</feature>
<keyword evidence="3" id="KW-1185">Reference proteome</keyword>
<feature type="compositionally biased region" description="Low complexity" evidence="1">
    <location>
        <begin position="584"/>
        <end position="610"/>
    </location>
</feature>
<protein>
    <submittedName>
        <fullName evidence="2">Uncharacterized protein</fullName>
    </submittedName>
</protein>
<dbReference type="InParanoid" id="B8BZ21"/>
<feature type="compositionally biased region" description="Gly residues" evidence="1">
    <location>
        <begin position="617"/>
        <end position="627"/>
    </location>
</feature>
<dbReference type="AlphaFoldDB" id="B8BZ21"/>
<dbReference type="EMBL" id="CM000641">
    <property type="protein sequence ID" value="EED93271.1"/>
    <property type="molecule type" value="Genomic_DNA"/>
</dbReference>
<feature type="region of interest" description="Disordered" evidence="1">
    <location>
        <begin position="1"/>
        <end position="25"/>
    </location>
</feature>